<dbReference type="InterPro" id="IPR012394">
    <property type="entry name" value="Aldehyde_DH_NAD(P)"/>
</dbReference>
<evidence type="ECO:0000313" key="7">
    <source>
        <dbReference type="EMBL" id="MFC7347189.1"/>
    </source>
</evidence>
<evidence type="ECO:0000256" key="4">
    <source>
        <dbReference type="PROSITE-ProRule" id="PRU10007"/>
    </source>
</evidence>
<dbReference type="PANTHER" id="PTHR43570">
    <property type="entry name" value="ALDEHYDE DEHYDROGENASE"/>
    <property type="match status" value="1"/>
</dbReference>
<sequence length="471" mass="54203">MLCSFLGKKFAIIPEIRFMEIQEIVDKQKDFFKTQQTKNIRFRKMYLEKLRDVILQNENLLYEAIYQDFGKSKFDTFTTEISFVLNDIEYYLKNLKSLSKPKKVRTYLVNQFAKSRIYSEPLGNVLVIGAWNYPYQLSLSPIVAALAAGNCCILKPSEIAENTMKVMAKIINENFPPEYVYAYEGGIEETTELLKLKFDKLFFTGSTKVGKIVYEAAAKNLTPVTLELGGKSPAIITKEANLEVAAKRIIWGKFLNAGQTCVAPDYLLIEESVQEQFLEMLRKYIQEFKYEPGSEHYTKIINQKNFERLITLIDKDKIYFGGNFNREKLFIEPTILTNIHWNDEVMQEEIFGPILPVISFTNLNVILNEILELEKPLAAYLFTDNSEEKENFLQKLSFGGGCINDVMMHLGNENLPFGGVGNSGIGNYHGTFGFETFSHQKAILERATWGEPNIKYPPYSEKKLSWIKRFL</sequence>
<evidence type="ECO:0000313" key="8">
    <source>
        <dbReference type="Proteomes" id="UP001596550"/>
    </source>
</evidence>
<reference evidence="8" key="1">
    <citation type="journal article" date="2019" name="Int. J. Syst. Evol. Microbiol.">
        <title>The Global Catalogue of Microorganisms (GCM) 10K type strain sequencing project: providing services to taxonomists for standard genome sequencing and annotation.</title>
        <authorList>
            <consortium name="The Broad Institute Genomics Platform"/>
            <consortium name="The Broad Institute Genome Sequencing Center for Infectious Disease"/>
            <person name="Wu L."/>
            <person name="Ma J."/>
        </authorList>
    </citation>
    <scope>NUCLEOTIDE SEQUENCE [LARGE SCALE GENOMIC DNA]</scope>
    <source>
        <strain evidence="8">CCUG 54781</strain>
    </source>
</reference>
<dbReference type="InterPro" id="IPR029510">
    <property type="entry name" value="Ald_DH_CS_GLU"/>
</dbReference>
<dbReference type="InterPro" id="IPR015590">
    <property type="entry name" value="Aldehyde_DH_dom"/>
</dbReference>
<evidence type="ECO:0000256" key="5">
    <source>
        <dbReference type="RuleBase" id="RU003345"/>
    </source>
</evidence>
<dbReference type="Gene3D" id="3.40.309.10">
    <property type="entry name" value="Aldehyde Dehydrogenase, Chain A, domain 2"/>
    <property type="match status" value="1"/>
</dbReference>
<gene>
    <name evidence="7" type="ORF">ACFQO9_10715</name>
</gene>
<evidence type="ECO:0000256" key="3">
    <source>
        <dbReference type="PIRNR" id="PIRNR036492"/>
    </source>
</evidence>
<dbReference type="EMBL" id="JBHTCR010000004">
    <property type="protein sequence ID" value="MFC7347189.1"/>
    <property type="molecule type" value="Genomic_DNA"/>
</dbReference>
<dbReference type="Gene3D" id="3.40.605.10">
    <property type="entry name" value="Aldehyde Dehydrogenase, Chain A, domain 1"/>
    <property type="match status" value="1"/>
</dbReference>
<comment type="similarity">
    <text evidence="1 3 5">Belongs to the aldehyde dehydrogenase family.</text>
</comment>
<evidence type="ECO:0000256" key="1">
    <source>
        <dbReference type="ARBA" id="ARBA00009986"/>
    </source>
</evidence>
<dbReference type="CDD" id="cd07136">
    <property type="entry name" value="ALDH_YwdH-P39616"/>
    <property type="match status" value="1"/>
</dbReference>
<dbReference type="SUPFAM" id="SSF53720">
    <property type="entry name" value="ALDH-like"/>
    <property type="match status" value="1"/>
</dbReference>
<name>A0ABW2LX78_9FLAO</name>
<dbReference type="InterPro" id="IPR016161">
    <property type="entry name" value="Ald_DH/histidinol_DH"/>
</dbReference>
<keyword evidence="8" id="KW-1185">Reference proteome</keyword>
<comment type="caution">
    <text evidence="7">The sequence shown here is derived from an EMBL/GenBank/DDBJ whole genome shotgun (WGS) entry which is preliminary data.</text>
</comment>
<dbReference type="PROSITE" id="PS00070">
    <property type="entry name" value="ALDEHYDE_DEHYDR_CYS"/>
    <property type="match status" value="1"/>
</dbReference>
<dbReference type="InterPro" id="IPR016162">
    <property type="entry name" value="Ald_DH_N"/>
</dbReference>
<evidence type="ECO:0000256" key="2">
    <source>
        <dbReference type="ARBA" id="ARBA00023002"/>
    </source>
</evidence>
<evidence type="ECO:0000259" key="6">
    <source>
        <dbReference type="Pfam" id="PF00171"/>
    </source>
</evidence>
<protein>
    <recommendedName>
        <fullName evidence="3">Aldehyde dehydrogenase</fullName>
    </recommendedName>
</protein>
<dbReference type="Pfam" id="PF00171">
    <property type="entry name" value="Aldedh"/>
    <property type="match status" value="1"/>
</dbReference>
<dbReference type="InterPro" id="IPR016160">
    <property type="entry name" value="Ald_DH_CS_CYS"/>
</dbReference>
<dbReference type="PANTHER" id="PTHR43570:SF16">
    <property type="entry name" value="ALDEHYDE DEHYDROGENASE TYPE III, ISOFORM Q"/>
    <property type="match status" value="1"/>
</dbReference>
<organism evidence="7 8">
    <name type="scientific">Chryseobacterium zhengzhouense</name>
    <dbReference type="NCBI Taxonomy" id="1636086"/>
    <lineage>
        <taxon>Bacteria</taxon>
        <taxon>Pseudomonadati</taxon>
        <taxon>Bacteroidota</taxon>
        <taxon>Flavobacteriia</taxon>
        <taxon>Flavobacteriales</taxon>
        <taxon>Weeksellaceae</taxon>
        <taxon>Chryseobacterium group</taxon>
        <taxon>Chryseobacterium</taxon>
    </lineage>
</organism>
<dbReference type="PROSITE" id="PS00687">
    <property type="entry name" value="ALDEHYDE_DEHYDR_GLU"/>
    <property type="match status" value="1"/>
</dbReference>
<dbReference type="InterPro" id="IPR016163">
    <property type="entry name" value="Ald_DH_C"/>
</dbReference>
<dbReference type="Proteomes" id="UP001596550">
    <property type="component" value="Unassembled WGS sequence"/>
</dbReference>
<feature type="domain" description="Aldehyde dehydrogenase" evidence="6">
    <location>
        <begin position="7"/>
        <end position="443"/>
    </location>
</feature>
<dbReference type="RefSeq" id="WP_378178895.1">
    <property type="nucleotide sequence ID" value="NZ_JBHTCR010000004.1"/>
</dbReference>
<proteinExistence type="inferred from homology"/>
<accession>A0ABW2LX78</accession>
<dbReference type="PIRSF" id="PIRSF036492">
    <property type="entry name" value="ALDH"/>
    <property type="match status" value="1"/>
</dbReference>
<keyword evidence="2 3" id="KW-0560">Oxidoreductase</keyword>
<feature type="active site" evidence="4">
    <location>
        <position position="227"/>
    </location>
</feature>